<name>A0A5B2TKL4_9PROT</name>
<accession>A0A5B2TKL4</accession>
<organism evidence="2 3">
    <name type="scientific">Teichococcus oryzae</name>
    <dbReference type="NCBI Taxonomy" id="1608942"/>
    <lineage>
        <taxon>Bacteria</taxon>
        <taxon>Pseudomonadati</taxon>
        <taxon>Pseudomonadota</taxon>
        <taxon>Alphaproteobacteria</taxon>
        <taxon>Acetobacterales</taxon>
        <taxon>Roseomonadaceae</taxon>
        <taxon>Roseomonas</taxon>
    </lineage>
</organism>
<proteinExistence type="predicted"/>
<dbReference type="Pfam" id="PF01546">
    <property type="entry name" value="Peptidase_M20"/>
    <property type="match status" value="1"/>
</dbReference>
<evidence type="ECO:0000256" key="1">
    <source>
        <dbReference type="ARBA" id="ARBA00022801"/>
    </source>
</evidence>
<dbReference type="PANTHER" id="PTHR43808">
    <property type="entry name" value="ACETYLORNITHINE DEACETYLASE"/>
    <property type="match status" value="1"/>
</dbReference>
<protein>
    <submittedName>
        <fullName evidence="2">M20/M25/M40 family metallo-hydrolase</fullName>
    </submittedName>
</protein>
<comment type="caution">
    <text evidence="2">The sequence shown here is derived from an EMBL/GenBank/DDBJ whole genome shotgun (WGS) entry which is preliminary data.</text>
</comment>
<dbReference type="Gene3D" id="3.30.70.360">
    <property type="match status" value="1"/>
</dbReference>
<keyword evidence="1 2" id="KW-0378">Hydrolase</keyword>
<evidence type="ECO:0000313" key="2">
    <source>
        <dbReference type="EMBL" id="KAA2214991.1"/>
    </source>
</evidence>
<evidence type="ECO:0000313" key="3">
    <source>
        <dbReference type="Proteomes" id="UP000322110"/>
    </source>
</evidence>
<sequence length="468" mass="49987">MLWAARSCAAGHDIDCYGPFASLKVRMVAEKKAARSARAEGLVVMPWDEQEALAPYAEASIDRLSMAGPLLGATGWIDELAQLVAVDTSGPEVKGCDALAALLQDQFAPLGFDMRRIPLEAGPVDGPRLHLIAARRNGRPVCTIPLLMDTAPANPHWTRPPLTLTRQGNRLYGLGTVSMKGAIAAVWAALRAADAVGLKLRFDPLLLFTTDGAARRWPGLRHLAEQRVAEGHVLWLNGPVAPRIWAGSLGSFELEVRVTGCSGQCGANAAAVAKPILSSLARLQTDLRRRTSRLPAPPEAGGGMLRPRLSVVSVRAPAEGDELPGCTLLLQRSFTAEEGYASALAELRAAVASAAGEVPGCKVESCVARRLEPVVDPDHGPNWSRWLRALSWGFGFAPTSFRRWGGAGGSAIGFMQQAGIREILAGGLLRRGQRLHSPDEHTTVEDVEALSRAILAYLADVPQIPDYT</sequence>
<dbReference type="InterPro" id="IPR002933">
    <property type="entry name" value="Peptidase_M20"/>
</dbReference>
<dbReference type="GO" id="GO:0016787">
    <property type="term" value="F:hydrolase activity"/>
    <property type="evidence" value="ECO:0007669"/>
    <property type="project" value="UniProtKB-KW"/>
</dbReference>
<dbReference type="InterPro" id="IPR050072">
    <property type="entry name" value="Peptidase_M20A"/>
</dbReference>
<dbReference type="SUPFAM" id="SSF53187">
    <property type="entry name" value="Zn-dependent exopeptidases"/>
    <property type="match status" value="1"/>
</dbReference>
<dbReference type="AlphaFoldDB" id="A0A5B2TKL4"/>
<dbReference type="EMBL" id="VUKA01000001">
    <property type="protein sequence ID" value="KAA2214991.1"/>
    <property type="molecule type" value="Genomic_DNA"/>
</dbReference>
<dbReference type="PANTHER" id="PTHR43808:SF32">
    <property type="entry name" value="ARGE_DAPE-RELATED DEACYLASE"/>
    <property type="match status" value="1"/>
</dbReference>
<dbReference type="Proteomes" id="UP000322110">
    <property type="component" value="Unassembled WGS sequence"/>
</dbReference>
<dbReference type="Gene3D" id="3.40.630.10">
    <property type="entry name" value="Zn peptidases"/>
    <property type="match status" value="1"/>
</dbReference>
<gene>
    <name evidence="2" type="ORF">F0Q34_04760</name>
</gene>
<keyword evidence="3" id="KW-1185">Reference proteome</keyword>
<reference evidence="2 3" key="1">
    <citation type="journal article" date="2015" name="Int. J. Syst. Evol. Microbiol.">
        <title>Roseomonas oryzae sp. nov., isolated from paddy rhizosphere soil.</title>
        <authorList>
            <person name="Ramaprasad E.V."/>
            <person name="Sasikala Ch."/>
            <person name="Ramana Ch.V."/>
        </authorList>
    </citation>
    <scope>NUCLEOTIDE SEQUENCE [LARGE SCALE GENOMIC DNA]</scope>
    <source>
        <strain evidence="2 3">KCTC 42542</strain>
    </source>
</reference>